<dbReference type="PANTHER" id="PTHR34848:SF1">
    <property type="entry name" value="BIFUNCTIONAL ADENOSYLCOBALAMIN BIOSYNTHESIS PROTEIN COBU"/>
    <property type="match status" value="1"/>
</dbReference>
<dbReference type="EC" id="2.7.1.156" evidence="8"/>
<dbReference type="GO" id="GO:0005525">
    <property type="term" value="F:GTP binding"/>
    <property type="evidence" value="ECO:0007669"/>
    <property type="project" value="UniProtKB-KW"/>
</dbReference>
<dbReference type="InterPro" id="IPR027417">
    <property type="entry name" value="P-loop_NTPase"/>
</dbReference>
<proteinExistence type="inferred from homology"/>
<evidence type="ECO:0000256" key="12">
    <source>
        <dbReference type="ARBA" id="ARBA00022741"/>
    </source>
</evidence>
<evidence type="ECO:0000256" key="9">
    <source>
        <dbReference type="ARBA" id="ARBA00012523"/>
    </source>
</evidence>
<protein>
    <recommendedName>
        <fullName evidence="16">Adenosylcobinamide kinase</fullName>
        <ecNumber evidence="8">2.7.1.156</ecNumber>
        <ecNumber evidence="9">2.7.7.62</ecNumber>
    </recommendedName>
    <alternativeName>
        <fullName evidence="17">Adenosylcobinamide-phosphate guanylyltransferase</fullName>
    </alternativeName>
</protein>
<evidence type="ECO:0000256" key="2">
    <source>
        <dbReference type="ARBA" id="ARBA00000711"/>
    </source>
</evidence>
<keyword evidence="13 20" id="KW-0418">Kinase</keyword>
<dbReference type="Proteomes" id="UP000030012">
    <property type="component" value="Unassembled WGS sequence"/>
</dbReference>
<evidence type="ECO:0000256" key="15">
    <source>
        <dbReference type="ARBA" id="ARBA00023134"/>
    </source>
</evidence>
<dbReference type="AlphaFoldDB" id="A0A0A0I7A6"/>
<dbReference type="CDD" id="cd00544">
    <property type="entry name" value="CobU"/>
    <property type="match status" value="1"/>
</dbReference>
<evidence type="ECO:0000256" key="13">
    <source>
        <dbReference type="ARBA" id="ARBA00022777"/>
    </source>
</evidence>
<dbReference type="PIRSF" id="PIRSF006135">
    <property type="entry name" value="CobU"/>
    <property type="match status" value="1"/>
</dbReference>
<dbReference type="OrthoDB" id="9799422at2"/>
<evidence type="ECO:0000256" key="19">
    <source>
        <dbReference type="PIRSR" id="PIRSR006135-2"/>
    </source>
</evidence>
<evidence type="ECO:0000256" key="7">
    <source>
        <dbReference type="ARBA" id="ARBA00007490"/>
    </source>
</evidence>
<keyword evidence="10" id="KW-0169">Cobalamin biosynthesis</keyword>
<keyword evidence="15 19" id="KW-0342">GTP-binding</keyword>
<comment type="similarity">
    <text evidence="7">Belongs to the CobU/CobP family.</text>
</comment>
<evidence type="ECO:0000256" key="4">
    <source>
        <dbReference type="ARBA" id="ARBA00003889"/>
    </source>
</evidence>
<dbReference type="GO" id="GO:0005524">
    <property type="term" value="F:ATP binding"/>
    <property type="evidence" value="ECO:0007669"/>
    <property type="project" value="UniProtKB-KW"/>
</dbReference>
<dbReference type="NCBIfam" id="NF004469">
    <property type="entry name" value="PRK05800.1"/>
    <property type="match status" value="1"/>
</dbReference>
<reference evidence="20 21" key="1">
    <citation type="submission" date="2014-01" db="EMBL/GenBank/DDBJ databases">
        <title>Plasmidome dynamics in the species complex Clostridium novyi sensu lato converts strains of independent lineages into distinctly different pathogens.</title>
        <authorList>
            <person name="Skarin H."/>
            <person name="Segerman B."/>
        </authorList>
    </citation>
    <scope>NUCLEOTIDE SEQUENCE [LARGE SCALE GENOMIC DNA]</scope>
    <source>
        <strain evidence="20 21">4552</strain>
    </source>
</reference>
<comment type="caution">
    <text evidence="20">The sequence shown here is derived from an EMBL/GenBank/DDBJ whole genome shotgun (WGS) entry which is preliminary data.</text>
</comment>
<dbReference type="Gene3D" id="3.40.50.300">
    <property type="entry name" value="P-loop containing nucleotide triphosphate hydrolases"/>
    <property type="match status" value="1"/>
</dbReference>
<feature type="binding site" evidence="19">
    <location>
        <begin position="51"/>
        <end position="54"/>
    </location>
    <ligand>
        <name>GTP</name>
        <dbReference type="ChEBI" id="CHEBI:37565"/>
    </ligand>
</feature>
<dbReference type="EC" id="2.7.7.62" evidence="9"/>
<comment type="catalytic activity">
    <reaction evidence="1">
        <text>adenosylcob(III)inamide + ATP = adenosylcob(III)inamide phosphate + ADP + H(+)</text>
        <dbReference type="Rhea" id="RHEA:15769"/>
        <dbReference type="ChEBI" id="CHEBI:2480"/>
        <dbReference type="ChEBI" id="CHEBI:15378"/>
        <dbReference type="ChEBI" id="CHEBI:30616"/>
        <dbReference type="ChEBI" id="CHEBI:58502"/>
        <dbReference type="ChEBI" id="CHEBI:456216"/>
        <dbReference type="EC" id="2.7.1.156"/>
    </reaction>
</comment>
<evidence type="ECO:0000256" key="14">
    <source>
        <dbReference type="ARBA" id="ARBA00022840"/>
    </source>
</evidence>
<organism evidence="20 21">
    <name type="scientific">Clostridium novyi A str. 4552</name>
    <dbReference type="NCBI Taxonomy" id="1444289"/>
    <lineage>
        <taxon>Bacteria</taxon>
        <taxon>Bacillati</taxon>
        <taxon>Bacillota</taxon>
        <taxon>Clostridia</taxon>
        <taxon>Eubacteriales</taxon>
        <taxon>Clostridiaceae</taxon>
        <taxon>Clostridium</taxon>
    </lineage>
</organism>
<gene>
    <name evidence="20" type="ORF">Z968_08865</name>
</gene>
<evidence type="ECO:0000256" key="1">
    <source>
        <dbReference type="ARBA" id="ARBA00000312"/>
    </source>
</evidence>
<evidence type="ECO:0000313" key="21">
    <source>
        <dbReference type="Proteomes" id="UP000030012"/>
    </source>
</evidence>
<evidence type="ECO:0000256" key="16">
    <source>
        <dbReference type="ARBA" id="ARBA00029570"/>
    </source>
</evidence>
<accession>A0A0A0I7A6</accession>
<sequence length="186" mass="21206">MGKIILVTGGARSGKSTYAENIAKNIGEKVLYIATSIPFDEEMKHRVEKHKKSRPEIWDTYEGYRDLDRVVREKNSLYNGILLDCVTIMTSNFMFDYIGDKIEETDNTTLDKVEKKIITNFDKLLNEAIKGNSTMILVTNELGYGIVPENKLARVYRDIVGRINQYIASRANEVYLVVCGIPMKVK</sequence>
<keyword evidence="12 19" id="KW-0547">Nucleotide-binding</keyword>
<feature type="binding site" evidence="19">
    <location>
        <position position="84"/>
    </location>
    <ligand>
        <name>GTP</name>
        <dbReference type="ChEBI" id="CHEBI:37565"/>
    </ligand>
</feature>
<feature type="binding site" evidence="19">
    <location>
        <begin position="34"/>
        <end position="36"/>
    </location>
    <ligand>
        <name>GTP</name>
        <dbReference type="ChEBI" id="CHEBI:37565"/>
    </ligand>
</feature>
<evidence type="ECO:0000313" key="20">
    <source>
        <dbReference type="EMBL" id="KGM95560.1"/>
    </source>
</evidence>
<feature type="binding site" evidence="19">
    <location>
        <begin position="9"/>
        <end position="16"/>
    </location>
    <ligand>
        <name>GTP</name>
        <dbReference type="ChEBI" id="CHEBI:37565"/>
    </ligand>
</feature>
<dbReference type="RefSeq" id="WP_039255695.1">
    <property type="nucleotide sequence ID" value="NZ_JENJ01000037.1"/>
</dbReference>
<feature type="active site" description="GMP-histidine intermediate" evidence="18">
    <location>
        <position position="50"/>
    </location>
</feature>
<comment type="pathway">
    <text evidence="5">Cofactor biosynthesis; adenosylcobalamin biosynthesis; adenosylcobalamin from cob(II)yrinate a,c-diamide: step 6/7.</text>
</comment>
<comment type="catalytic activity">
    <reaction evidence="3">
        <text>adenosylcob(III)inamide + GTP = adenosylcob(III)inamide phosphate + GDP + H(+)</text>
        <dbReference type="Rhea" id="RHEA:15765"/>
        <dbReference type="ChEBI" id="CHEBI:2480"/>
        <dbReference type="ChEBI" id="CHEBI:15378"/>
        <dbReference type="ChEBI" id="CHEBI:37565"/>
        <dbReference type="ChEBI" id="CHEBI:58189"/>
        <dbReference type="ChEBI" id="CHEBI:58502"/>
        <dbReference type="EC" id="2.7.1.156"/>
    </reaction>
</comment>
<comment type="catalytic activity">
    <reaction evidence="2">
        <text>adenosylcob(III)inamide phosphate + GTP + H(+) = adenosylcob(III)inamide-GDP + diphosphate</text>
        <dbReference type="Rhea" id="RHEA:22712"/>
        <dbReference type="ChEBI" id="CHEBI:15378"/>
        <dbReference type="ChEBI" id="CHEBI:33019"/>
        <dbReference type="ChEBI" id="CHEBI:37565"/>
        <dbReference type="ChEBI" id="CHEBI:58502"/>
        <dbReference type="ChEBI" id="CHEBI:60487"/>
        <dbReference type="EC" id="2.7.7.62"/>
    </reaction>
</comment>
<evidence type="ECO:0000256" key="11">
    <source>
        <dbReference type="ARBA" id="ARBA00022679"/>
    </source>
</evidence>
<evidence type="ECO:0000256" key="17">
    <source>
        <dbReference type="ARBA" id="ARBA00030571"/>
    </source>
</evidence>
<dbReference type="PANTHER" id="PTHR34848">
    <property type="match status" value="1"/>
</dbReference>
<dbReference type="InterPro" id="IPR003203">
    <property type="entry name" value="CobU/CobP"/>
</dbReference>
<dbReference type="GO" id="GO:0009236">
    <property type="term" value="P:cobalamin biosynthetic process"/>
    <property type="evidence" value="ECO:0007669"/>
    <property type="project" value="UniProtKB-UniPathway"/>
</dbReference>
<keyword evidence="11" id="KW-0808">Transferase</keyword>
<dbReference type="SUPFAM" id="SSF52540">
    <property type="entry name" value="P-loop containing nucleoside triphosphate hydrolases"/>
    <property type="match status" value="1"/>
</dbReference>
<dbReference type="GO" id="GO:0043752">
    <property type="term" value="F:adenosylcobinamide kinase activity"/>
    <property type="evidence" value="ECO:0007669"/>
    <property type="project" value="UniProtKB-EC"/>
</dbReference>
<evidence type="ECO:0000256" key="3">
    <source>
        <dbReference type="ARBA" id="ARBA00001522"/>
    </source>
</evidence>
<evidence type="ECO:0000256" key="5">
    <source>
        <dbReference type="ARBA" id="ARBA00004692"/>
    </source>
</evidence>
<dbReference type="Pfam" id="PF02283">
    <property type="entry name" value="CobU"/>
    <property type="match status" value="1"/>
</dbReference>
<feature type="binding site" evidence="19">
    <location>
        <position position="62"/>
    </location>
    <ligand>
        <name>GTP</name>
        <dbReference type="ChEBI" id="CHEBI:37565"/>
    </ligand>
</feature>
<dbReference type="UniPathway" id="UPA00148">
    <property type="reaction ID" value="UER00236"/>
</dbReference>
<keyword evidence="14" id="KW-0067">ATP-binding</keyword>
<dbReference type="EMBL" id="JENJ01000037">
    <property type="protein sequence ID" value="KGM95560.1"/>
    <property type="molecule type" value="Genomic_DNA"/>
</dbReference>
<comment type="pathway">
    <text evidence="6">Cofactor biosynthesis; adenosylcobalamin biosynthesis; adenosylcobalamin from cob(II)yrinate a,c-diamide: step 5/7.</text>
</comment>
<name>A0A0A0I7A6_CLONO</name>
<dbReference type="GO" id="GO:0008820">
    <property type="term" value="F:cobinamide phosphate guanylyltransferase activity"/>
    <property type="evidence" value="ECO:0007669"/>
    <property type="project" value="UniProtKB-EC"/>
</dbReference>
<comment type="function">
    <text evidence="4">Catalyzes ATP-dependent phosphorylation of adenosylcobinamide and addition of GMP to adenosylcobinamide phosphate.</text>
</comment>
<evidence type="ECO:0000256" key="8">
    <source>
        <dbReference type="ARBA" id="ARBA00012016"/>
    </source>
</evidence>
<evidence type="ECO:0000256" key="18">
    <source>
        <dbReference type="PIRSR" id="PIRSR006135-1"/>
    </source>
</evidence>
<evidence type="ECO:0000256" key="6">
    <source>
        <dbReference type="ARBA" id="ARBA00005159"/>
    </source>
</evidence>
<evidence type="ECO:0000256" key="10">
    <source>
        <dbReference type="ARBA" id="ARBA00022573"/>
    </source>
</evidence>